<name>X0SF55_9ZZZZ</name>
<organism evidence="1">
    <name type="scientific">marine sediment metagenome</name>
    <dbReference type="NCBI Taxonomy" id="412755"/>
    <lineage>
        <taxon>unclassified sequences</taxon>
        <taxon>metagenomes</taxon>
        <taxon>ecological metagenomes</taxon>
    </lineage>
</organism>
<gene>
    <name evidence="1" type="ORF">S01H1_13264</name>
</gene>
<evidence type="ECO:0000313" key="1">
    <source>
        <dbReference type="EMBL" id="GAF74502.1"/>
    </source>
</evidence>
<reference evidence="1" key="1">
    <citation type="journal article" date="2014" name="Front. Microbiol.">
        <title>High frequency of phylogenetically diverse reductive dehalogenase-homologous genes in deep subseafloor sedimentary metagenomes.</title>
        <authorList>
            <person name="Kawai M."/>
            <person name="Futagami T."/>
            <person name="Toyoda A."/>
            <person name="Takaki Y."/>
            <person name="Nishi S."/>
            <person name="Hori S."/>
            <person name="Arai W."/>
            <person name="Tsubouchi T."/>
            <person name="Morono Y."/>
            <person name="Uchiyama I."/>
            <person name="Ito T."/>
            <person name="Fujiyama A."/>
            <person name="Inagaki F."/>
            <person name="Takami H."/>
        </authorList>
    </citation>
    <scope>NUCLEOTIDE SEQUENCE</scope>
    <source>
        <strain evidence="1">Expedition CK06-06</strain>
    </source>
</reference>
<sequence>MNTLGFWKKHDERLSSAYELRAISYELLLPSALCAMFTPRAPLNRVPSGCSTGVECEAYSSGAGPIALGPYACPVEPGTLRVFNWGAMLYAPCFLGITT</sequence>
<proteinExistence type="predicted"/>
<dbReference type="EMBL" id="BARS01006845">
    <property type="protein sequence ID" value="GAF74502.1"/>
    <property type="molecule type" value="Genomic_DNA"/>
</dbReference>
<protein>
    <submittedName>
        <fullName evidence="1">Uncharacterized protein</fullName>
    </submittedName>
</protein>
<accession>X0SF55</accession>
<comment type="caution">
    <text evidence="1">The sequence shown here is derived from an EMBL/GenBank/DDBJ whole genome shotgun (WGS) entry which is preliminary data.</text>
</comment>
<dbReference type="AlphaFoldDB" id="X0SF55"/>